<proteinExistence type="inferred from homology"/>
<protein>
    <recommendedName>
        <fullName evidence="3">Glycine cleavage system H protein</fullName>
    </recommendedName>
</protein>
<dbReference type="InterPro" id="IPR002930">
    <property type="entry name" value="GCV_H"/>
</dbReference>
<name>A0ABX3IJW0_9BACT</name>
<dbReference type="Gene3D" id="2.40.50.100">
    <property type="match status" value="1"/>
</dbReference>
<reference evidence="5 6" key="1">
    <citation type="submission" date="2015-06" db="EMBL/GenBank/DDBJ databases">
        <title>Genome sequencing of Thermotogales isolates from hydrothermal vents.</title>
        <authorList>
            <person name="Haverkamp T.H."/>
            <person name="Kublanov I.V."/>
            <person name="Nesbo C.L."/>
        </authorList>
    </citation>
    <scope>NUCLEOTIDE SEQUENCE [LARGE SCALE GENOMIC DNA]</scope>
    <source>
        <strain evidence="6">ik275mar</strain>
    </source>
</reference>
<comment type="cofactor">
    <cofactor evidence="3">
        <name>(R)-lipoate</name>
        <dbReference type="ChEBI" id="CHEBI:83088"/>
    </cofactor>
    <text evidence="3">Binds 1 lipoyl cofactor covalently.</text>
</comment>
<dbReference type="InterPro" id="IPR033753">
    <property type="entry name" value="GCV_H/Fam206"/>
</dbReference>
<comment type="similarity">
    <text evidence="1 3">Belongs to the GcvH family.</text>
</comment>
<dbReference type="Pfam" id="PF01597">
    <property type="entry name" value="GCV_H"/>
    <property type="match status" value="1"/>
</dbReference>
<dbReference type="EMBL" id="LBFC01000001">
    <property type="protein sequence ID" value="ONN28112.1"/>
    <property type="molecule type" value="Genomic_DNA"/>
</dbReference>
<dbReference type="InterPro" id="IPR017453">
    <property type="entry name" value="GCV_H_sub"/>
</dbReference>
<evidence type="ECO:0000259" key="4">
    <source>
        <dbReference type="PROSITE" id="PS50968"/>
    </source>
</evidence>
<accession>A0ABX3IJW0</accession>
<dbReference type="HAMAP" id="MF_00272">
    <property type="entry name" value="GcvH"/>
    <property type="match status" value="1"/>
</dbReference>
<comment type="caution">
    <text evidence="5">The sequence shown here is derived from an EMBL/GenBank/DDBJ whole genome shotgun (WGS) entry which is preliminary data.</text>
</comment>
<dbReference type="PANTHER" id="PTHR11715">
    <property type="entry name" value="GLYCINE CLEAVAGE SYSTEM H PROTEIN"/>
    <property type="match status" value="1"/>
</dbReference>
<gene>
    <name evidence="3" type="primary">gcvH</name>
    <name evidence="5" type="ORF">XJ44_00125</name>
</gene>
<evidence type="ECO:0000313" key="6">
    <source>
        <dbReference type="Proteomes" id="UP000242616"/>
    </source>
</evidence>
<dbReference type="CDD" id="cd06848">
    <property type="entry name" value="GCS_H"/>
    <property type="match status" value="1"/>
</dbReference>
<dbReference type="InterPro" id="IPR003016">
    <property type="entry name" value="2-oxoA_DH_lipoyl-BS"/>
</dbReference>
<keyword evidence="6" id="KW-1185">Reference proteome</keyword>
<dbReference type="InterPro" id="IPR011053">
    <property type="entry name" value="Single_hybrid_motif"/>
</dbReference>
<dbReference type="PANTHER" id="PTHR11715:SF3">
    <property type="entry name" value="GLYCINE CLEAVAGE SYSTEM H PROTEIN-RELATED"/>
    <property type="match status" value="1"/>
</dbReference>
<comment type="subunit">
    <text evidence="3">The glycine cleavage system is composed of four proteins: P, T, L and H.</text>
</comment>
<dbReference type="Proteomes" id="UP000242616">
    <property type="component" value="Unassembled WGS sequence"/>
</dbReference>
<dbReference type="NCBIfam" id="TIGR00527">
    <property type="entry name" value="gcvH"/>
    <property type="match status" value="1"/>
</dbReference>
<dbReference type="PROSITE" id="PS50968">
    <property type="entry name" value="BIOTINYL_LIPOYL"/>
    <property type="match status" value="1"/>
</dbReference>
<evidence type="ECO:0000313" key="5">
    <source>
        <dbReference type="EMBL" id="ONN28112.1"/>
    </source>
</evidence>
<feature type="modified residue" description="N6-lipoyllysine" evidence="3">
    <location>
        <position position="55"/>
    </location>
</feature>
<dbReference type="SUPFAM" id="SSF51230">
    <property type="entry name" value="Single hybrid motif"/>
    <property type="match status" value="1"/>
</dbReference>
<keyword evidence="2 3" id="KW-0450">Lipoyl</keyword>
<dbReference type="NCBIfam" id="NF002270">
    <property type="entry name" value="PRK01202.1"/>
    <property type="match status" value="1"/>
</dbReference>
<dbReference type="RefSeq" id="WP_075665067.1">
    <property type="nucleotide sequence ID" value="NZ_LBFC01000001.1"/>
</dbReference>
<feature type="domain" description="Lipoyl-binding" evidence="4">
    <location>
        <begin position="14"/>
        <end position="96"/>
    </location>
</feature>
<dbReference type="InterPro" id="IPR000089">
    <property type="entry name" value="Biotin_lipoyl"/>
</dbReference>
<evidence type="ECO:0000256" key="1">
    <source>
        <dbReference type="ARBA" id="ARBA00009249"/>
    </source>
</evidence>
<evidence type="ECO:0000256" key="2">
    <source>
        <dbReference type="ARBA" id="ARBA00022823"/>
    </source>
</evidence>
<sequence>MKRYTKTHEWVDENGYVGITEHAQEKLGDIVYVDLPEVGVELKKGDILLSIESVKAASDIYVPVSGKIVEVNEELDSQPELINEDAEGKGWIIKIEFSNKEEFDELMSEEEYKEFLENEGES</sequence>
<evidence type="ECO:0000256" key="3">
    <source>
        <dbReference type="HAMAP-Rule" id="MF_00272"/>
    </source>
</evidence>
<organism evidence="5 6">
    <name type="scientific">Thermosipho affectus</name>
    <dbReference type="NCBI Taxonomy" id="660294"/>
    <lineage>
        <taxon>Bacteria</taxon>
        <taxon>Thermotogati</taxon>
        <taxon>Thermotogota</taxon>
        <taxon>Thermotogae</taxon>
        <taxon>Thermotogales</taxon>
        <taxon>Fervidobacteriaceae</taxon>
        <taxon>Thermosipho</taxon>
    </lineage>
</organism>
<dbReference type="PROSITE" id="PS00189">
    <property type="entry name" value="LIPOYL"/>
    <property type="match status" value="1"/>
</dbReference>
<comment type="function">
    <text evidence="3">The glycine cleavage system catalyzes the degradation of glycine. The H protein shuttles the methylamine group of glycine from the P protein to the T protein.</text>
</comment>